<feature type="transmembrane region" description="Helical" evidence="6">
    <location>
        <begin position="353"/>
        <end position="373"/>
    </location>
</feature>
<organism evidence="8 9">
    <name type="scientific">Anaerocolumna chitinilytica</name>
    <dbReference type="NCBI Taxonomy" id="1727145"/>
    <lineage>
        <taxon>Bacteria</taxon>
        <taxon>Bacillati</taxon>
        <taxon>Bacillota</taxon>
        <taxon>Clostridia</taxon>
        <taxon>Lachnospirales</taxon>
        <taxon>Lachnospiraceae</taxon>
        <taxon>Anaerocolumna</taxon>
    </lineage>
</organism>
<dbReference type="InterPro" id="IPR036259">
    <property type="entry name" value="MFS_trans_sf"/>
</dbReference>
<feature type="transmembrane region" description="Helical" evidence="6">
    <location>
        <begin position="99"/>
        <end position="119"/>
    </location>
</feature>
<keyword evidence="9" id="KW-1185">Reference proteome</keyword>
<dbReference type="InterPro" id="IPR053160">
    <property type="entry name" value="MFS_DHA3_Transporter"/>
</dbReference>
<evidence type="ECO:0000256" key="6">
    <source>
        <dbReference type="SAM" id="Phobius"/>
    </source>
</evidence>
<keyword evidence="2" id="KW-0813">Transport</keyword>
<gene>
    <name evidence="8" type="ORF">bsdcttw_02130</name>
</gene>
<feature type="transmembrane region" description="Helical" evidence="6">
    <location>
        <begin position="37"/>
        <end position="58"/>
    </location>
</feature>
<evidence type="ECO:0000256" key="3">
    <source>
        <dbReference type="ARBA" id="ARBA00022692"/>
    </source>
</evidence>
<feature type="transmembrane region" description="Helical" evidence="6">
    <location>
        <begin position="7"/>
        <end position="25"/>
    </location>
</feature>
<keyword evidence="3 6" id="KW-0812">Transmembrane</keyword>
<sequence length="392" mass="43675">MKPYRNIWLMYAIAFLQGMVFYGPIATLYRQAAGINIFQITLIESISLALCLLFELPWGIVADRIGYKKTMVFCFMLYFISKIVFWKADGFGGFLTERILLSIVISGVSGVDSSILYLSCKKDQSQKVFGIYNYIQTTGLLIASVVFSLFIKDNYRLAGFLTVCSYGLAAALTLLLVEVKGESEVRPGVSEFLALLKRIVKTKHLLLFLAAVALLNETHQTITVFLNQLQYVKNGLSNTAIGYIYILVTLAGLLGVFSDGLTRKLGIQKFAVLLYTAAATACLLLGLTNSPWLSVVSILLLRISFSLFQPLQTELQNRQVITSNRATELSINAIIIDGVGITTNLIYGRLAEVNIIMPMFSGVFFCILGLLFFKLWQRGIKGTVFRYTKPRN</sequence>
<evidence type="ECO:0000256" key="4">
    <source>
        <dbReference type="ARBA" id="ARBA00022989"/>
    </source>
</evidence>
<evidence type="ECO:0000313" key="8">
    <source>
        <dbReference type="EMBL" id="BCJ97172.1"/>
    </source>
</evidence>
<evidence type="ECO:0000256" key="1">
    <source>
        <dbReference type="ARBA" id="ARBA00004651"/>
    </source>
</evidence>
<dbReference type="Pfam" id="PF07690">
    <property type="entry name" value="MFS_1"/>
    <property type="match status" value="1"/>
</dbReference>
<feature type="transmembrane region" description="Helical" evidence="6">
    <location>
        <begin position="292"/>
        <end position="308"/>
    </location>
</feature>
<evidence type="ECO:0000313" key="9">
    <source>
        <dbReference type="Proteomes" id="UP000515703"/>
    </source>
</evidence>
<dbReference type="AlphaFoldDB" id="A0A7I8DFM0"/>
<keyword evidence="4 6" id="KW-1133">Transmembrane helix</keyword>
<name>A0A7I8DFM0_9FIRM</name>
<dbReference type="InterPro" id="IPR020846">
    <property type="entry name" value="MFS_dom"/>
</dbReference>
<dbReference type="PROSITE" id="PS50850">
    <property type="entry name" value="MFS"/>
    <property type="match status" value="1"/>
</dbReference>
<feature type="transmembrane region" description="Helical" evidence="6">
    <location>
        <begin position="240"/>
        <end position="258"/>
    </location>
</feature>
<feature type="transmembrane region" description="Helical" evidence="6">
    <location>
        <begin position="270"/>
        <end position="286"/>
    </location>
</feature>
<dbReference type="CDD" id="cd06174">
    <property type="entry name" value="MFS"/>
    <property type="match status" value="1"/>
</dbReference>
<feature type="transmembrane region" description="Helical" evidence="6">
    <location>
        <begin position="157"/>
        <end position="177"/>
    </location>
</feature>
<dbReference type="GO" id="GO:0005886">
    <property type="term" value="C:plasma membrane"/>
    <property type="evidence" value="ECO:0007669"/>
    <property type="project" value="UniProtKB-SubCell"/>
</dbReference>
<dbReference type="InterPro" id="IPR011701">
    <property type="entry name" value="MFS"/>
</dbReference>
<dbReference type="Gene3D" id="1.20.1250.20">
    <property type="entry name" value="MFS general substrate transporter like domains"/>
    <property type="match status" value="1"/>
</dbReference>
<dbReference type="PANTHER" id="PTHR23530:SF1">
    <property type="entry name" value="PERMEASE, MAJOR FACILITATOR SUPERFAMILY-RELATED"/>
    <property type="match status" value="1"/>
</dbReference>
<feature type="transmembrane region" description="Helical" evidence="6">
    <location>
        <begin position="205"/>
        <end position="228"/>
    </location>
</feature>
<dbReference type="SUPFAM" id="SSF103473">
    <property type="entry name" value="MFS general substrate transporter"/>
    <property type="match status" value="1"/>
</dbReference>
<protein>
    <recommendedName>
        <fullName evidence="7">Major facilitator superfamily (MFS) profile domain-containing protein</fullName>
    </recommendedName>
</protein>
<dbReference type="RefSeq" id="WP_185257627.1">
    <property type="nucleotide sequence ID" value="NZ_AP023368.1"/>
</dbReference>
<dbReference type="Proteomes" id="UP000515703">
    <property type="component" value="Chromosome"/>
</dbReference>
<reference evidence="8 9" key="2">
    <citation type="submission" date="2020-08" db="EMBL/GenBank/DDBJ databases">
        <authorList>
            <person name="Ueki A."/>
            <person name="Tonouchi A."/>
        </authorList>
    </citation>
    <scope>NUCLEOTIDE SEQUENCE [LARGE SCALE GENOMIC DNA]</scope>
    <source>
        <strain evidence="8 9">CTTW</strain>
    </source>
</reference>
<dbReference type="EMBL" id="AP023368">
    <property type="protein sequence ID" value="BCJ97172.1"/>
    <property type="molecule type" value="Genomic_DNA"/>
</dbReference>
<proteinExistence type="predicted"/>
<keyword evidence="5 6" id="KW-0472">Membrane</keyword>
<comment type="subcellular location">
    <subcellularLocation>
        <location evidence="1">Cell membrane</location>
        <topology evidence="1">Multi-pass membrane protein</topology>
    </subcellularLocation>
</comment>
<evidence type="ECO:0000259" key="7">
    <source>
        <dbReference type="PROSITE" id="PS50850"/>
    </source>
</evidence>
<feature type="transmembrane region" description="Helical" evidence="6">
    <location>
        <begin position="70"/>
        <end position="87"/>
    </location>
</feature>
<reference evidence="8 9" key="1">
    <citation type="submission" date="2020-08" db="EMBL/GenBank/DDBJ databases">
        <title>Draft genome sequencing of an Anaerocolumna strain isolated from anoxic soil subjected to BSD treatment.</title>
        <authorList>
            <person name="Uek A."/>
            <person name="Tonouchi A."/>
        </authorList>
    </citation>
    <scope>NUCLEOTIDE SEQUENCE [LARGE SCALE GENOMIC DNA]</scope>
    <source>
        <strain evidence="8 9">CTTW</strain>
    </source>
</reference>
<evidence type="ECO:0000256" key="5">
    <source>
        <dbReference type="ARBA" id="ARBA00023136"/>
    </source>
</evidence>
<accession>A0A7I8DFM0</accession>
<dbReference type="PANTHER" id="PTHR23530">
    <property type="entry name" value="TRANSPORT PROTEIN-RELATED"/>
    <property type="match status" value="1"/>
</dbReference>
<feature type="transmembrane region" description="Helical" evidence="6">
    <location>
        <begin position="329"/>
        <end position="347"/>
    </location>
</feature>
<dbReference type="GO" id="GO:0022857">
    <property type="term" value="F:transmembrane transporter activity"/>
    <property type="evidence" value="ECO:0007669"/>
    <property type="project" value="InterPro"/>
</dbReference>
<feature type="domain" description="Major facilitator superfamily (MFS) profile" evidence="7">
    <location>
        <begin position="1"/>
        <end position="381"/>
    </location>
</feature>
<dbReference type="KEGG" id="acht:bsdcttw_02130"/>
<evidence type="ECO:0000256" key="2">
    <source>
        <dbReference type="ARBA" id="ARBA00022448"/>
    </source>
</evidence>
<feature type="transmembrane region" description="Helical" evidence="6">
    <location>
        <begin position="131"/>
        <end position="151"/>
    </location>
</feature>